<keyword evidence="7" id="KW-1185">Reference proteome</keyword>
<comment type="subcellular location">
    <subcellularLocation>
        <location evidence="1">Nucleus</location>
    </subcellularLocation>
</comment>
<keyword evidence="3" id="KW-0804">Transcription</keyword>
<dbReference type="NCBIfam" id="TIGR01557">
    <property type="entry name" value="myb_SHAQKYF"/>
    <property type="match status" value="1"/>
</dbReference>
<proteinExistence type="predicted"/>
<dbReference type="InterPro" id="IPR006447">
    <property type="entry name" value="Myb_dom_plants"/>
</dbReference>
<dbReference type="InterPro" id="IPR001005">
    <property type="entry name" value="SANT/Myb"/>
</dbReference>
<dbReference type="InterPro" id="IPR009057">
    <property type="entry name" value="Homeodomain-like_sf"/>
</dbReference>
<dbReference type="Pfam" id="PF00249">
    <property type="entry name" value="Myb_DNA-binding"/>
    <property type="match status" value="1"/>
</dbReference>
<dbReference type="EMBL" id="JAPFFK010000007">
    <property type="protein sequence ID" value="KAJ6755742.1"/>
    <property type="molecule type" value="Genomic_DNA"/>
</dbReference>
<dbReference type="InterPro" id="IPR017930">
    <property type="entry name" value="Myb_dom"/>
</dbReference>
<dbReference type="GO" id="GO:0003677">
    <property type="term" value="F:DNA binding"/>
    <property type="evidence" value="ECO:0007669"/>
    <property type="project" value="InterPro"/>
</dbReference>
<feature type="domain" description="HTH myb-type" evidence="5">
    <location>
        <begin position="8"/>
        <end position="68"/>
    </location>
</feature>
<evidence type="ECO:0000256" key="1">
    <source>
        <dbReference type="ARBA" id="ARBA00004123"/>
    </source>
</evidence>
<dbReference type="SUPFAM" id="SSF46689">
    <property type="entry name" value="Homeodomain-like"/>
    <property type="match status" value="1"/>
</dbReference>
<dbReference type="PANTHER" id="PTHR31499:SF79">
    <property type="entry name" value="HTH MYB-TYPE DOMAIN-CONTAINING PROTEIN"/>
    <property type="match status" value="1"/>
</dbReference>
<dbReference type="Gene3D" id="1.10.10.60">
    <property type="entry name" value="Homeodomain-like"/>
    <property type="match status" value="1"/>
</dbReference>
<dbReference type="PROSITE" id="PS51294">
    <property type="entry name" value="HTH_MYB"/>
    <property type="match status" value="1"/>
</dbReference>
<evidence type="ECO:0000256" key="2">
    <source>
        <dbReference type="ARBA" id="ARBA00023015"/>
    </source>
</evidence>
<dbReference type="Proteomes" id="UP001151532">
    <property type="component" value="Chromosome 16"/>
</dbReference>
<comment type="caution">
    <text evidence="6">The sequence shown here is derived from an EMBL/GenBank/DDBJ whole genome shotgun (WGS) entry which is preliminary data.</text>
</comment>
<gene>
    <name evidence="6" type="ORF">OIU79_028202</name>
</gene>
<evidence type="ECO:0000256" key="4">
    <source>
        <dbReference type="ARBA" id="ARBA00023242"/>
    </source>
</evidence>
<evidence type="ECO:0000313" key="6">
    <source>
        <dbReference type="EMBL" id="KAJ6755742.1"/>
    </source>
</evidence>
<dbReference type="GO" id="GO:0003700">
    <property type="term" value="F:DNA-binding transcription factor activity"/>
    <property type="evidence" value="ECO:0007669"/>
    <property type="project" value="InterPro"/>
</dbReference>
<sequence>MGPSRSDGSNKERMRWTQELHDRFEEAVNQLGGPDRATPEGILRAMGIPGLTIYHVKSHLQVQKCLKLKIEAQGRFLGRIVEENQNGNPKYTKSSSPVSFPSLCDSESNAMEFETDSEGGKAEIQSEEDFQVLKRLRTENHVFLPSRYQLEPLNSVPYNQNMVLQRDSKFSYPSHDGDFAWNILATCSSPLEPSFFQVKYHIM</sequence>
<keyword evidence="2" id="KW-0805">Transcription regulation</keyword>
<evidence type="ECO:0000313" key="7">
    <source>
        <dbReference type="Proteomes" id="UP001151532"/>
    </source>
</evidence>
<reference evidence="6" key="2">
    <citation type="journal article" date="2023" name="Int. J. Mol. Sci.">
        <title>De Novo Assembly and Annotation of 11 Diverse Shrub Willow (Salix) Genomes Reveals Novel Gene Organization in Sex-Linked Regions.</title>
        <authorList>
            <person name="Hyden B."/>
            <person name="Feng K."/>
            <person name="Yates T.B."/>
            <person name="Jawdy S."/>
            <person name="Cereghino C."/>
            <person name="Smart L.B."/>
            <person name="Muchero W."/>
        </authorList>
    </citation>
    <scope>NUCLEOTIDE SEQUENCE</scope>
    <source>
        <tissue evidence="6">Shoot tip</tissue>
    </source>
</reference>
<organism evidence="6 7">
    <name type="scientific">Salix purpurea</name>
    <name type="common">Purple osier willow</name>
    <dbReference type="NCBI Taxonomy" id="77065"/>
    <lineage>
        <taxon>Eukaryota</taxon>
        <taxon>Viridiplantae</taxon>
        <taxon>Streptophyta</taxon>
        <taxon>Embryophyta</taxon>
        <taxon>Tracheophyta</taxon>
        <taxon>Spermatophyta</taxon>
        <taxon>Magnoliopsida</taxon>
        <taxon>eudicotyledons</taxon>
        <taxon>Gunneridae</taxon>
        <taxon>Pentapetalae</taxon>
        <taxon>rosids</taxon>
        <taxon>fabids</taxon>
        <taxon>Malpighiales</taxon>
        <taxon>Salicaceae</taxon>
        <taxon>Saliceae</taxon>
        <taxon>Salix</taxon>
    </lineage>
</organism>
<dbReference type="PANTHER" id="PTHR31499">
    <property type="entry name" value="MYB FAMILY TRANSCRIPTION FACTOR PHL11"/>
    <property type="match status" value="1"/>
</dbReference>
<reference evidence="6" key="1">
    <citation type="submission" date="2022-11" db="EMBL/GenBank/DDBJ databases">
        <authorList>
            <person name="Hyden B.L."/>
            <person name="Feng K."/>
            <person name="Yates T."/>
            <person name="Jawdy S."/>
            <person name="Smart L.B."/>
            <person name="Muchero W."/>
        </authorList>
    </citation>
    <scope>NUCLEOTIDE SEQUENCE</scope>
    <source>
        <tissue evidence="6">Shoot tip</tissue>
    </source>
</reference>
<evidence type="ECO:0000256" key="3">
    <source>
        <dbReference type="ARBA" id="ARBA00023163"/>
    </source>
</evidence>
<evidence type="ECO:0000259" key="5">
    <source>
        <dbReference type="PROSITE" id="PS51294"/>
    </source>
</evidence>
<dbReference type="AlphaFoldDB" id="A0A9Q1A2P9"/>
<accession>A0A9Q1A2P9</accession>
<keyword evidence="4" id="KW-0539">Nucleus</keyword>
<dbReference type="InterPro" id="IPR046955">
    <property type="entry name" value="PHR1-like"/>
</dbReference>
<dbReference type="OrthoDB" id="551907at2759"/>
<dbReference type="GO" id="GO:0005634">
    <property type="term" value="C:nucleus"/>
    <property type="evidence" value="ECO:0007669"/>
    <property type="project" value="UniProtKB-SubCell"/>
</dbReference>
<name>A0A9Q1A2P9_SALPP</name>
<protein>
    <submittedName>
        <fullName evidence="6">MYB-LIKE TRANSCRIPTION FACTOR FAMILY PROTEIN</fullName>
    </submittedName>
</protein>